<evidence type="ECO:0000313" key="2">
    <source>
        <dbReference type="EMBL" id="PZG44468.1"/>
    </source>
</evidence>
<evidence type="ECO:0000256" key="1">
    <source>
        <dbReference type="SAM" id="Phobius"/>
    </source>
</evidence>
<dbReference type="AlphaFoldDB" id="A0A2W2H4G4"/>
<dbReference type="EMBL" id="POUA01000124">
    <property type="protein sequence ID" value="PZG44468.1"/>
    <property type="molecule type" value="Genomic_DNA"/>
</dbReference>
<keyword evidence="1" id="KW-1133">Transmembrane helix</keyword>
<evidence type="ECO:0000313" key="3">
    <source>
        <dbReference type="Proteomes" id="UP000248544"/>
    </source>
</evidence>
<proteinExistence type="predicted"/>
<dbReference type="Pfam" id="PF20226">
    <property type="entry name" value="DUF6585"/>
    <property type="match status" value="1"/>
</dbReference>
<reference evidence="2 3" key="1">
    <citation type="submission" date="2018-01" db="EMBL/GenBank/DDBJ databases">
        <title>Draft genome sequence of Sphaerisporangium sp. 7K107.</title>
        <authorList>
            <person name="Sahin N."/>
            <person name="Saygin H."/>
            <person name="Ay H."/>
        </authorList>
    </citation>
    <scope>NUCLEOTIDE SEQUENCE [LARGE SCALE GENOMIC DNA]</scope>
    <source>
        <strain evidence="2 3">7K107</strain>
    </source>
</reference>
<sequence>MVAGLAALVAVIVMLIAEPEEGSENVDTVAWLILIGAAALAGLAALGTRRAWWVWVTLNVVCAGIVIYSLVSLNDDSIAFSLFGATMMVVPLWNLARWEARAYYRMPVRSNVIPGAVPAPADEHIVDLTRETPVAGRGPQGTAERVYRRDTAPLWRVGLAALGIGLVCLVISIMLVGAGLLDADSSGGSRLFALPAALTVLALPVGVIRIVRAISWRGERFELHPDAFVQVRPGDVREVFGWDEIAEMRTFTHADAKSLVRLLGRDFWCLIRRGDGVQVRLDHTVQDAERLVETIEERAGRALAARTEAIVQSGRSVAFGAVRLTPTGLGFASFVIPWQEMTDKVAVSTDSVALVLQRRVIPLADPANTPNFLVLRHLLTAPAPD</sequence>
<feature type="transmembrane region" description="Helical" evidence="1">
    <location>
        <begin position="192"/>
        <end position="211"/>
    </location>
</feature>
<protein>
    <submittedName>
        <fullName evidence="2">Uncharacterized protein</fullName>
    </submittedName>
</protein>
<comment type="caution">
    <text evidence="2">The sequence shown here is derived from an EMBL/GenBank/DDBJ whole genome shotgun (WGS) entry which is preliminary data.</text>
</comment>
<dbReference type="InterPro" id="IPR046492">
    <property type="entry name" value="DUF6585"/>
</dbReference>
<name>A0A2W2H4G4_9ACTN</name>
<feature type="transmembrane region" description="Helical" evidence="1">
    <location>
        <begin position="29"/>
        <end position="46"/>
    </location>
</feature>
<dbReference type="Proteomes" id="UP000248544">
    <property type="component" value="Unassembled WGS sequence"/>
</dbReference>
<accession>A0A2W2H4G4</accession>
<keyword evidence="1" id="KW-0472">Membrane</keyword>
<gene>
    <name evidence="2" type="ORF">C1I98_17200</name>
</gene>
<feature type="transmembrane region" description="Helical" evidence="1">
    <location>
        <begin position="154"/>
        <end position="180"/>
    </location>
</feature>
<feature type="transmembrane region" description="Helical" evidence="1">
    <location>
        <begin position="53"/>
        <end position="71"/>
    </location>
</feature>
<feature type="transmembrane region" description="Helical" evidence="1">
    <location>
        <begin position="77"/>
        <end position="96"/>
    </location>
</feature>
<keyword evidence="3" id="KW-1185">Reference proteome</keyword>
<organism evidence="2 3">
    <name type="scientific">Spongiactinospora gelatinilytica</name>
    <dbReference type="NCBI Taxonomy" id="2666298"/>
    <lineage>
        <taxon>Bacteria</taxon>
        <taxon>Bacillati</taxon>
        <taxon>Actinomycetota</taxon>
        <taxon>Actinomycetes</taxon>
        <taxon>Streptosporangiales</taxon>
        <taxon>Streptosporangiaceae</taxon>
        <taxon>Spongiactinospora</taxon>
    </lineage>
</organism>
<keyword evidence="1" id="KW-0812">Transmembrane</keyword>